<dbReference type="PANTHER" id="PTHR34107:SF4">
    <property type="entry name" value="SLL1222 PROTEIN"/>
    <property type="match status" value="1"/>
</dbReference>
<evidence type="ECO:0000259" key="1">
    <source>
        <dbReference type="Pfam" id="PF05685"/>
    </source>
</evidence>
<dbReference type="AlphaFoldDB" id="A0A0K1EMF0"/>
<dbReference type="InterPro" id="IPR012296">
    <property type="entry name" value="Nuclease_put_TT1808"/>
</dbReference>
<evidence type="ECO:0000313" key="3">
    <source>
        <dbReference type="Proteomes" id="UP000067626"/>
    </source>
</evidence>
<organism evidence="2 3">
    <name type="scientific">Chondromyces crocatus</name>
    <dbReference type="NCBI Taxonomy" id="52"/>
    <lineage>
        <taxon>Bacteria</taxon>
        <taxon>Pseudomonadati</taxon>
        <taxon>Myxococcota</taxon>
        <taxon>Polyangia</taxon>
        <taxon>Polyangiales</taxon>
        <taxon>Polyangiaceae</taxon>
        <taxon>Chondromyces</taxon>
    </lineage>
</organism>
<dbReference type="STRING" id="52.CMC5_062880"/>
<keyword evidence="3" id="KW-1185">Reference proteome</keyword>
<proteinExistence type="predicted"/>
<dbReference type="Proteomes" id="UP000067626">
    <property type="component" value="Chromosome"/>
</dbReference>
<dbReference type="SUPFAM" id="SSF52980">
    <property type="entry name" value="Restriction endonuclease-like"/>
    <property type="match status" value="1"/>
</dbReference>
<dbReference type="CDD" id="cd06260">
    <property type="entry name" value="DUF820-like"/>
    <property type="match status" value="1"/>
</dbReference>
<evidence type="ECO:0000313" key="2">
    <source>
        <dbReference type="EMBL" id="AKT42065.1"/>
    </source>
</evidence>
<dbReference type="PATRIC" id="fig|52.7.peg.6914"/>
<dbReference type="OrthoDB" id="5518193at2"/>
<reference evidence="2 3" key="1">
    <citation type="submission" date="2015-07" db="EMBL/GenBank/DDBJ databases">
        <title>Genome analysis of myxobacterium Chondromyces crocatus Cm c5 reveals a high potential for natural compound synthesis and the genetic basis for the loss of fruiting body formation.</title>
        <authorList>
            <person name="Zaburannyi N."/>
            <person name="Bunk B."/>
            <person name="Maier J."/>
            <person name="Overmann J."/>
            <person name="Mueller R."/>
        </authorList>
    </citation>
    <scope>NUCLEOTIDE SEQUENCE [LARGE SCALE GENOMIC DNA]</scope>
    <source>
        <strain evidence="2 3">Cm c5</strain>
    </source>
</reference>
<gene>
    <name evidence="2" type="ORF">CMC5_062880</name>
</gene>
<protein>
    <recommendedName>
        <fullName evidence="1">Putative restriction endonuclease domain-containing protein</fullName>
    </recommendedName>
</protein>
<accession>A0A0K1EMF0</accession>
<dbReference type="PANTHER" id="PTHR34107">
    <property type="entry name" value="SLL0198 PROTEIN-RELATED"/>
    <property type="match status" value="1"/>
</dbReference>
<dbReference type="KEGG" id="ccro:CMC5_062880"/>
<dbReference type="RefSeq" id="WP_050433746.1">
    <property type="nucleotide sequence ID" value="NZ_CP012159.1"/>
</dbReference>
<dbReference type="Gene3D" id="3.90.1570.10">
    <property type="entry name" value="tt1808, chain A"/>
    <property type="match status" value="1"/>
</dbReference>
<sequence length="194" mass="20748">MDEPAEKRPARATSADLDAVPEDMIAELIGGVLYSSSRPGGPHTKASGMLYLDLGNPFSRGRGGPGGWWILPEPKLALGGDIICPDLAGWRRERMPEVYTAPACSLPPDWACEVLSPSTARHDRVVKMPLHAAAGVPWVWLLDPAAQMLEVFHLGQQGLWMLKTAVAGDAVVHAPPFEAVALELSALWIAGDQG</sequence>
<name>A0A0K1EMF0_CHOCO</name>
<dbReference type="Pfam" id="PF05685">
    <property type="entry name" value="Uma2"/>
    <property type="match status" value="1"/>
</dbReference>
<dbReference type="EMBL" id="CP012159">
    <property type="protein sequence ID" value="AKT42065.1"/>
    <property type="molecule type" value="Genomic_DNA"/>
</dbReference>
<dbReference type="InterPro" id="IPR008538">
    <property type="entry name" value="Uma2"/>
</dbReference>
<dbReference type="InterPro" id="IPR011335">
    <property type="entry name" value="Restrct_endonuc-II-like"/>
</dbReference>
<feature type="domain" description="Putative restriction endonuclease" evidence="1">
    <location>
        <begin position="21"/>
        <end position="181"/>
    </location>
</feature>